<dbReference type="InterPro" id="IPR036388">
    <property type="entry name" value="WH-like_DNA-bd_sf"/>
</dbReference>
<sequence length="139" mass="14957">MRKILVSVSTAFVALGLIGAPAPAQAKPAAAHTVVTASYSAAGESVAQQNARRMAAAYLKSMPFSRKGLIAQLKYEGFSTKLATYGVDKQHANWKKQAARMAERYLKSMPFSRQGLIDQLVYEGFTLAQAKYGVTKAGL</sequence>
<dbReference type="EMBL" id="FONV01000006">
    <property type="protein sequence ID" value="SFF10649.1"/>
    <property type="molecule type" value="Genomic_DNA"/>
</dbReference>
<keyword evidence="3" id="KW-0449">Lipoprotein</keyword>
<evidence type="ECO:0000313" key="4">
    <source>
        <dbReference type="Proteomes" id="UP000199645"/>
    </source>
</evidence>
<dbReference type="InterPro" id="IPR011434">
    <property type="entry name" value="Ltp-like_HTH"/>
</dbReference>
<keyword evidence="4" id="KW-1185">Reference proteome</keyword>
<dbReference type="STRING" id="35752.SAMN05421541_10676"/>
<feature type="domain" description="Putative host cell surface-exposed lipoprotein Ltp-like HTH region" evidence="2">
    <location>
        <begin position="93"/>
        <end position="135"/>
    </location>
</feature>
<protein>
    <submittedName>
        <fullName evidence="3">Host cell surface-exposed lipoprotein</fullName>
    </submittedName>
</protein>
<dbReference type="Proteomes" id="UP000199645">
    <property type="component" value="Unassembled WGS sequence"/>
</dbReference>
<accession>A0A1I2G0K4</accession>
<dbReference type="AlphaFoldDB" id="A0A1I2G0K4"/>
<name>A0A1I2G0K4_9ACTN</name>
<proteinExistence type="predicted"/>
<evidence type="ECO:0000259" key="2">
    <source>
        <dbReference type="Pfam" id="PF07553"/>
    </source>
</evidence>
<feature type="signal peptide" evidence="1">
    <location>
        <begin position="1"/>
        <end position="26"/>
    </location>
</feature>
<dbReference type="RefSeq" id="WP_203779202.1">
    <property type="nucleotide sequence ID" value="NZ_BOMT01000023.1"/>
</dbReference>
<evidence type="ECO:0000313" key="3">
    <source>
        <dbReference type="EMBL" id="SFF10649.1"/>
    </source>
</evidence>
<reference evidence="3 4" key="1">
    <citation type="submission" date="2016-10" db="EMBL/GenBank/DDBJ databases">
        <authorList>
            <person name="de Groot N.N."/>
        </authorList>
    </citation>
    <scope>NUCLEOTIDE SEQUENCE [LARGE SCALE GENOMIC DNA]</scope>
    <source>
        <strain evidence="3 4">DSM 43019</strain>
    </source>
</reference>
<organism evidence="3 4">
    <name type="scientific">Actinoplanes philippinensis</name>
    <dbReference type="NCBI Taxonomy" id="35752"/>
    <lineage>
        <taxon>Bacteria</taxon>
        <taxon>Bacillati</taxon>
        <taxon>Actinomycetota</taxon>
        <taxon>Actinomycetes</taxon>
        <taxon>Micromonosporales</taxon>
        <taxon>Micromonosporaceae</taxon>
        <taxon>Actinoplanes</taxon>
    </lineage>
</organism>
<dbReference type="Gene3D" id="1.10.10.10">
    <property type="entry name" value="Winged helix-like DNA-binding domain superfamily/Winged helix DNA-binding domain"/>
    <property type="match status" value="2"/>
</dbReference>
<feature type="domain" description="Putative host cell surface-exposed lipoprotein Ltp-like HTH region" evidence="2">
    <location>
        <begin position="48"/>
        <end position="88"/>
    </location>
</feature>
<gene>
    <name evidence="3" type="ORF">SAMN05421541_10676</name>
</gene>
<feature type="chain" id="PRO_5011750239" evidence="1">
    <location>
        <begin position="27"/>
        <end position="139"/>
    </location>
</feature>
<dbReference type="Pfam" id="PF07553">
    <property type="entry name" value="Lipoprotein_Ltp"/>
    <property type="match status" value="2"/>
</dbReference>
<keyword evidence="1" id="KW-0732">Signal</keyword>
<evidence type="ECO:0000256" key="1">
    <source>
        <dbReference type="SAM" id="SignalP"/>
    </source>
</evidence>